<organism evidence="2">
    <name type="scientific">viral metagenome</name>
    <dbReference type="NCBI Taxonomy" id="1070528"/>
    <lineage>
        <taxon>unclassified sequences</taxon>
        <taxon>metagenomes</taxon>
        <taxon>organismal metagenomes</taxon>
    </lineage>
</organism>
<dbReference type="PANTHER" id="PTHR34009:SF2">
    <property type="entry name" value="PROTEIN STAR"/>
    <property type="match status" value="1"/>
</dbReference>
<dbReference type="InterPro" id="IPR053202">
    <property type="entry name" value="EGF_Rcpt_Signaling_Reg"/>
</dbReference>
<protein>
    <recommendedName>
        <fullName evidence="1">Methyltransferase FkbM domain-containing protein</fullName>
    </recommendedName>
</protein>
<proteinExistence type="predicted"/>
<dbReference type="InterPro" id="IPR006342">
    <property type="entry name" value="FkbM_mtfrase"/>
</dbReference>
<dbReference type="SUPFAM" id="SSF53335">
    <property type="entry name" value="S-adenosyl-L-methionine-dependent methyltransferases"/>
    <property type="match status" value="1"/>
</dbReference>
<dbReference type="GO" id="GO:0005794">
    <property type="term" value="C:Golgi apparatus"/>
    <property type="evidence" value="ECO:0007669"/>
    <property type="project" value="TreeGrafter"/>
</dbReference>
<name>A0A6C0JEM7_9ZZZZ</name>
<dbReference type="PANTHER" id="PTHR34009">
    <property type="entry name" value="PROTEIN STAR"/>
    <property type="match status" value="1"/>
</dbReference>
<sequence>MTFYSSHEQDKFLEMNVFKGLKNGTFVDVGAHDGVSINNTLYFEKSNNWKGINIEPNIDVYNALKTNRPECINLNCAVSVKDGTAEFILNKGYTEMISGLKESFDPRHVNRLNEEKKKFGGTSETVIVNTKRLETIFDDYKMKNIHYLSIDVEGAEFDVIKSIDFDKVFIDVICFEVNYEDSGVPIILYLQEKNYLIIFKLLDIIMIHKNSKFYVKNNIETYMLKVKDKPKK</sequence>
<dbReference type="GO" id="GO:0005886">
    <property type="term" value="C:plasma membrane"/>
    <property type="evidence" value="ECO:0007669"/>
    <property type="project" value="TreeGrafter"/>
</dbReference>
<dbReference type="AlphaFoldDB" id="A0A6C0JEM7"/>
<dbReference type="GO" id="GO:0005789">
    <property type="term" value="C:endoplasmic reticulum membrane"/>
    <property type="evidence" value="ECO:0007669"/>
    <property type="project" value="TreeGrafter"/>
</dbReference>
<feature type="domain" description="Methyltransferase FkbM" evidence="1">
    <location>
        <begin position="28"/>
        <end position="196"/>
    </location>
</feature>
<dbReference type="GO" id="GO:0016197">
    <property type="term" value="P:endosomal transport"/>
    <property type="evidence" value="ECO:0007669"/>
    <property type="project" value="TreeGrafter"/>
</dbReference>
<evidence type="ECO:0000259" key="1">
    <source>
        <dbReference type="Pfam" id="PF05050"/>
    </source>
</evidence>
<dbReference type="NCBIfam" id="TIGR01444">
    <property type="entry name" value="fkbM_fam"/>
    <property type="match status" value="1"/>
</dbReference>
<dbReference type="InterPro" id="IPR029063">
    <property type="entry name" value="SAM-dependent_MTases_sf"/>
</dbReference>
<dbReference type="GO" id="GO:0031902">
    <property type="term" value="C:late endosome membrane"/>
    <property type="evidence" value="ECO:0007669"/>
    <property type="project" value="TreeGrafter"/>
</dbReference>
<reference evidence="2" key="1">
    <citation type="journal article" date="2020" name="Nature">
        <title>Giant virus diversity and host interactions through global metagenomics.</title>
        <authorList>
            <person name="Schulz F."/>
            <person name="Roux S."/>
            <person name="Paez-Espino D."/>
            <person name="Jungbluth S."/>
            <person name="Walsh D.A."/>
            <person name="Denef V.J."/>
            <person name="McMahon K.D."/>
            <person name="Konstantinidis K.T."/>
            <person name="Eloe-Fadrosh E.A."/>
            <person name="Kyrpides N.C."/>
            <person name="Woyke T."/>
        </authorList>
    </citation>
    <scope>NUCLEOTIDE SEQUENCE</scope>
    <source>
        <strain evidence="2">GVMAG-M-3300027708-20</strain>
    </source>
</reference>
<dbReference type="GO" id="GO:0006888">
    <property type="term" value="P:endoplasmic reticulum to Golgi vesicle-mediated transport"/>
    <property type="evidence" value="ECO:0007669"/>
    <property type="project" value="TreeGrafter"/>
</dbReference>
<evidence type="ECO:0000313" key="2">
    <source>
        <dbReference type="EMBL" id="QHU04082.1"/>
    </source>
</evidence>
<accession>A0A6C0JEM7</accession>
<dbReference type="Pfam" id="PF05050">
    <property type="entry name" value="Methyltransf_21"/>
    <property type="match status" value="1"/>
</dbReference>
<dbReference type="Gene3D" id="3.40.50.150">
    <property type="entry name" value="Vaccinia Virus protein VP39"/>
    <property type="match status" value="1"/>
</dbReference>
<dbReference type="EMBL" id="MN740391">
    <property type="protein sequence ID" value="QHU04082.1"/>
    <property type="molecule type" value="Genomic_DNA"/>
</dbReference>